<dbReference type="AlphaFoldDB" id="A0A285F2M3"/>
<evidence type="ECO:0000313" key="1">
    <source>
        <dbReference type="EMBL" id="SNY05522.1"/>
    </source>
</evidence>
<dbReference type="EMBL" id="OBDZ01000001">
    <property type="protein sequence ID" value="SNY05522.1"/>
    <property type="molecule type" value="Genomic_DNA"/>
</dbReference>
<proteinExistence type="predicted"/>
<organism evidence="1 2">
    <name type="scientific">Orenia metallireducens</name>
    <dbReference type="NCBI Taxonomy" id="1413210"/>
    <lineage>
        <taxon>Bacteria</taxon>
        <taxon>Bacillati</taxon>
        <taxon>Bacillota</taxon>
        <taxon>Clostridia</taxon>
        <taxon>Halanaerobiales</taxon>
        <taxon>Halobacteroidaceae</taxon>
        <taxon>Orenia</taxon>
    </lineage>
</organism>
<dbReference type="RefSeq" id="WP_097016123.1">
    <property type="nucleotide sequence ID" value="NZ_OBDZ01000001.1"/>
</dbReference>
<gene>
    <name evidence="1" type="ORF">SAMN06265827_10176</name>
</gene>
<dbReference type="InterPro" id="IPR021377">
    <property type="entry name" value="DUF3006"/>
</dbReference>
<evidence type="ECO:0000313" key="2">
    <source>
        <dbReference type="Proteomes" id="UP000219573"/>
    </source>
</evidence>
<keyword evidence="2" id="KW-1185">Reference proteome</keyword>
<sequence length="63" mass="7241">MLIIDRFEGDYAVIEMGTKTFNLPQEALPKTAKEGDVIEIIIDKEAKEDLKKEIDELVDELFE</sequence>
<reference evidence="2" key="1">
    <citation type="submission" date="2017-09" db="EMBL/GenBank/DDBJ databases">
        <authorList>
            <person name="Varghese N."/>
            <person name="Submissions S."/>
        </authorList>
    </citation>
    <scope>NUCLEOTIDE SEQUENCE [LARGE SCALE GENOMIC DNA]</scope>
    <source>
        <strain evidence="2">MSL47</strain>
    </source>
</reference>
<dbReference type="Proteomes" id="UP000219573">
    <property type="component" value="Unassembled WGS sequence"/>
</dbReference>
<protein>
    <submittedName>
        <fullName evidence="1">Uncharacterized protein</fullName>
    </submittedName>
</protein>
<name>A0A285F2M3_9FIRM</name>
<dbReference type="Gene3D" id="6.20.120.50">
    <property type="match status" value="1"/>
</dbReference>
<dbReference type="Pfam" id="PF11213">
    <property type="entry name" value="DUF3006"/>
    <property type="match status" value="1"/>
</dbReference>
<dbReference type="OrthoDB" id="164847at2"/>
<accession>A0A285F2M3</accession>